<accession>A0A1H0QY35</accession>
<dbReference type="Proteomes" id="UP000199317">
    <property type="component" value="Unassembled WGS sequence"/>
</dbReference>
<organism evidence="1 2">
    <name type="scientific">Paracidovorax cattleyae</name>
    <dbReference type="NCBI Taxonomy" id="80868"/>
    <lineage>
        <taxon>Bacteria</taxon>
        <taxon>Pseudomonadati</taxon>
        <taxon>Pseudomonadota</taxon>
        <taxon>Betaproteobacteria</taxon>
        <taxon>Burkholderiales</taxon>
        <taxon>Comamonadaceae</taxon>
        <taxon>Paracidovorax</taxon>
    </lineage>
</organism>
<dbReference type="AlphaFoldDB" id="A0A1H0QY35"/>
<gene>
    <name evidence="1" type="ORF">SAMN04489708_10955</name>
</gene>
<proteinExistence type="predicted"/>
<sequence length="82" mass="9065">MLAVFFRPGIARRLYAVSVVLIVALAAAAVMAWTQWSRVGELADATGHRRVPQLTRIASTELSITQISLQIRHAMLVRSPRP</sequence>
<evidence type="ECO:0000313" key="1">
    <source>
        <dbReference type="EMBL" id="SDP22191.1"/>
    </source>
</evidence>
<protein>
    <submittedName>
        <fullName evidence="1">Methyl-accepting chemotaxis protein</fullName>
    </submittedName>
</protein>
<name>A0A1H0QY35_9BURK</name>
<dbReference type="RefSeq" id="WP_225978901.1">
    <property type="nucleotide sequence ID" value="NZ_CP028290.1"/>
</dbReference>
<evidence type="ECO:0000313" key="2">
    <source>
        <dbReference type="Proteomes" id="UP000199317"/>
    </source>
</evidence>
<dbReference type="EMBL" id="FNJL01000009">
    <property type="protein sequence ID" value="SDP22191.1"/>
    <property type="molecule type" value="Genomic_DNA"/>
</dbReference>
<reference evidence="2" key="1">
    <citation type="submission" date="2016-10" db="EMBL/GenBank/DDBJ databases">
        <authorList>
            <person name="Varghese N."/>
            <person name="Submissions S."/>
        </authorList>
    </citation>
    <scope>NUCLEOTIDE SEQUENCE [LARGE SCALE GENOMIC DNA]</scope>
    <source>
        <strain evidence="2">DSM 17101</strain>
    </source>
</reference>
<keyword evidence="2" id="KW-1185">Reference proteome</keyword>